<dbReference type="Pfam" id="PF08386">
    <property type="entry name" value="Abhydrolase_4"/>
    <property type="match status" value="1"/>
</dbReference>
<feature type="domain" description="Peptidase S33 tripeptidyl aminopeptidase-like C-terminal" evidence="6">
    <location>
        <begin position="397"/>
        <end position="490"/>
    </location>
</feature>
<dbReference type="InterPro" id="IPR029058">
    <property type="entry name" value="AB_hydrolase_fold"/>
</dbReference>
<keyword evidence="2 4" id="KW-0732">Signal</keyword>
<dbReference type="Gene3D" id="3.40.50.1820">
    <property type="entry name" value="alpha/beta hydrolase"/>
    <property type="match status" value="1"/>
</dbReference>
<evidence type="ECO:0000256" key="2">
    <source>
        <dbReference type="ARBA" id="ARBA00022729"/>
    </source>
</evidence>
<dbReference type="InterPro" id="IPR013595">
    <property type="entry name" value="Pept_S33_TAP-like_C"/>
</dbReference>
<dbReference type="GO" id="GO:0016787">
    <property type="term" value="F:hydrolase activity"/>
    <property type="evidence" value="ECO:0007669"/>
    <property type="project" value="UniProtKB-KW"/>
</dbReference>
<keyword evidence="8" id="KW-1185">Reference proteome</keyword>
<protein>
    <submittedName>
        <fullName evidence="7">Alpha/beta fold hydrolase</fullName>
    </submittedName>
</protein>
<organism evidence="7 8">
    <name type="scientific">Prauserella cavernicola</name>
    <dbReference type="NCBI Taxonomy" id="2800127"/>
    <lineage>
        <taxon>Bacteria</taxon>
        <taxon>Bacillati</taxon>
        <taxon>Actinomycetota</taxon>
        <taxon>Actinomycetes</taxon>
        <taxon>Pseudonocardiales</taxon>
        <taxon>Pseudonocardiaceae</taxon>
        <taxon>Prauserella</taxon>
    </lineage>
</organism>
<dbReference type="InterPro" id="IPR051601">
    <property type="entry name" value="Serine_prot/Carboxylest_S33"/>
</dbReference>
<dbReference type="PANTHER" id="PTHR43248:SF29">
    <property type="entry name" value="TRIPEPTIDYL AMINOPEPTIDASE"/>
    <property type="match status" value="1"/>
</dbReference>
<reference evidence="7" key="1">
    <citation type="submission" date="2020-12" db="EMBL/GenBank/DDBJ databases">
        <title>Prauserella sp. ASG 168, a novel actinomycete isolated from cave rock.</title>
        <authorList>
            <person name="Suriyachadkun C."/>
        </authorList>
    </citation>
    <scope>NUCLEOTIDE SEQUENCE</scope>
    <source>
        <strain evidence="7">ASG 168</strain>
    </source>
</reference>
<feature type="signal peptide" evidence="4">
    <location>
        <begin position="1"/>
        <end position="17"/>
    </location>
</feature>
<name>A0A934QQI2_9PSEU</name>
<feature type="domain" description="AB hydrolase-1" evidence="5">
    <location>
        <begin position="85"/>
        <end position="266"/>
    </location>
</feature>
<evidence type="ECO:0000313" key="7">
    <source>
        <dbReference type="EMBL" id="MBK1784881.1"/>
    </source>
</evidence>
<evidence type="ECO:0000256" key="1">
    <source>
        <dbReference type="ARBA" id="ARBA00010088"/>
    </source>
</evidence>
<dbReference type="Proteomes" id="UP000635245">
    <property type="component" value="Unassembled WGS sequence"/>
</dbReference>
<sequence length="502" mass="53848">MKRKLAMLCAAATTAGAALVGAPVAASAEPAGSDLAWQRCSPDEPENFQCATVTVPLDYADPDGRTIDVTISRLKAAESAKRKGVLLMNPGGPGASGLTLPLTTGSRLPQEVKDSYDLIGFDPRGIGRSTPISCGLEHGWSPMPFDPETFDQTVADTKEMANACLSKQPDLLPFITTRNTARDLDAIRTALGERTISYFGISYGTYLGAVFTEMFPDSVDKVVLDSSVDPERVWRGMVQIWALGAERGFQVFAEWAAERDAEYHLGESADDVSALFRDLLTRLDREPVRLDGETVDGNVLRSEALSAGPTDDVNADYAEFLGRVRAAADGEPAARTGAALKQAPAVPNRWQDEVPPDNSDSAFLAVVCGDAVWPRDVERYRRDAIQDGRRYPILGAVTSNIAPCAFWPEPREPATEVGEVDSEVLLVQNSHDSQTPIEGAANLRELLGDNARMALVDGSWEHGAYPGNCADSVVTRYLMGDGLPEQDTTCQTAKPPVGGSGS</sequence>
<dbReference type="Pfam" id="PF00561">
    <property type="entry name" value="Abhydrolase_1"/>
    <property type="match status" value="1"/>
</dbReference>
<gene>
    <name evidence="7" type="ORF">JHE00_11130</name>
</gene>
<feature type="chain" id="PRO_5039614888" evidence="4">
    <location>
        <begin position="18"/>
        <end position="502"/>
    </location>
</feature>
<evidence type="ECO:0000256" key="3">
    <source>
        <dbReference type="ARBA" id="ARBA00022801"/>
    </source>
</evidence>
<dbReference type="InterPro" id="IPR000073">
    <property type="entry name" value="AB_hydrolase_1"/>
</dbReference>
<comment type="caution">
    <text evidence="7">The sequence shown here is derived from an EMBL/GenBank/DDBJ whole genome shotgun (WGS) entry which is preliminary data.</text>
</comment>
<keyword evidence="3 7" id="KW-0378">Hydrolase</keyword>
<evidence type="ECO:0000259" key="6">
    <source>
        <dbReference type="Pfam" id="PF08386"/>
    </source>
</evidence>
<dbReference type="AlphaFoldDB" id="A0A934QQI2"/>
<proteinExistence type="inferred from homology"/>
<dbReference type="PANTHER" id="PTHR43248">
    <property type="entry name" value="2-SUCCINYL-6-HYDROXY-2,4-CYCLOHEXADIENE-1-CARBOXYLATE SYNTHASE"/>
    <property type="match status" value="1"/>
</dbReference>
<comment type="similarity">
    <text evidence="1">Belongs to the peptidase S33 family.</text>
</comment>
<evidence type="ECO:0000313" key="8">
    <source>
        <dbReference type="Proteomes" id="UP000635245"/>
    </source>
</evidence>
<evidence type="ECO:0000256" key="4">
    <source>
        <dbReference type="SAM" id="SignalP"/>
    </source>
</evidence>
<dbReference type="RefSeq" id="WP_200317588.1">
    <property type="nucleotide sequence ID" value="NZ_JAENJH010000002.1"/>
</dbReference>
<accession>A0A934QQI2</accession>
<evidence type="ECO:0000259" key="5">
    <source>
        <dbReference type="Pfam" id="PF00561"/>
    </source>
</evidence>
<dbReference type="SUPFAM" id="SSF53474">
    <property type="entry name" value="alpha/beta-Hydrolases"/>
    <property type="match status" value="1"/>
</dbReference>
<dbReference type="EMBL" id="JAENJH010000002">
    <property type="protein sequence ID" value="MBK1784881.1"/>
    <property type="molecule type" value="Genomic_DNA"/>
</dbReference>